<dbReference type="STRING" id="1193011.LEP1GSC058_1998"/>
<dbReference type="GO" id="GO:0008610">
    <property type="term" value="P:lipid biosynthetic process"/>
    <property type="evidence" value="ECO:0007669"/>
    <property type="project" value="InterPro"/>
</dbReference>
<keyword evidence="8" id="KW-1185">Reference proteome</keyword>
<dbReference type="OrthoDB" id="9770329at2"/>
<dbReference type="PANTHER" id="PTHR11863">
    <property type="entry name" value="STEROL DESATURASE"/>
    <property type="match status" value="1"/>
</dbReference>
<evidence type="ECO:0000313" key="8">
    <source>
        <dbReference type="Proteomes" id="UP000014540"/>
    </source>
</evidence>
<feature type="transmembrane region" description="Helical" evidence="5">
    <location>
        <begin position="23"/>
        <end position="40"/>
    </location>
</feature>
<comment type="caution">
    <text evidence="7">The sequence shown here is derived from an EMBL/GenBank/DDBJ whole genome shotgun (WGS) entry which is preliminary data.</text>
</comment>
<keyword evidence="3 5" id="KW-1133">Transmembrane helix</keyword>
<dbReference type="AlphaFoldDB" id="S3VFP8"/>
<evidence type="ECO:0000256" key="3">
    <source>
        <dbReference type="ARBA" id="ARBA00022989"/>
    </source>
</evidence>
<protein>
    <submittedName>
        <fullName evidence="7">Fatty acid hydroxylase family protein</fullName>
    </submittedName>
</protein>
<feature type="transmembrane region" description="Helical" evidence="5">
    <location>
        <begin position="69"/>
        <end position="91"/>
    </location>
</feature>
<evidence type="ECO:0000256" key="1">
    <source>
        <dbReference type="ARBA" id="ARBA00004370"/>
    </source>
</evidence>
<keyword evidence="4 5" id="KW-0472">Membrane</keyword>
<evidence type="ECO:0000256" key="5">
    <source>
        <dbReference type="SAM" id="Phobius"/>
    </source>
</evidence>
<proteinExistence type="predicted"/>
<organism evidence="7 8">
    <name type="scientific">Leptospira fainei serovar Hurstbridge str. BUT 6</name>
    <dbReference type="NCBI Taxonomy" id="1193011"/>
    <lineage>
        <taxon>Bacteria</taxon>
        <taxon>Pseudomonadati</taxon>
        <taxon>Spirochaetota</taxon>
        <taxon>Spirochaetia</taxon>
        <taxon>Leptospirales</taxon>
        <taxon>Leptospiraceae</taxon>
        <taxon>Leptospira</taxon>
    </lineage>
</organism>
<dbReference type="EMBL" id="AKWZ02000003">
    <property type="protein sequence ID" value="EPG75320.1"/>
    <property type="molecule type" value="Genomic_DNA"/>
</dbReference>
<dbReference type="GO" id="GO:0016020">
    <property type="term" value="C:membrane"/>
    <property type="evidence" value="ECO:0007669"/>
    <property type="project" value="UniProtKB-SubCell"/>
</dbReference>
<evidence type="ECO:0000256" key="4">
    <source>
        <dbReference type="ARBA" id="ARBA00023136"/>
    </source>
</evidence>
<evidence type="ECO:0000259" key="6">
    <source>
        <dbReference type="Pfam" id="PF04116"/>
    </source>
</evidence>
<evidence type="ECO:0000256" key="2">
    <source>
        <dbReference type="ARBA" id="ARBA00022692"/>
    </source>
</evidence>
<accession>S3VFP8</accession>
<dbReference type="Pfam" id="PF04116">
    <property type="entry name" value="FA_hydroxylase"/>
    <property type="match status" value="1"/>
</dbReference>
<sequence length="282" mass="33829">MPTCEFSWECAKSFGIFQLTMNFLRYYPIAGLAFFIFWVWKRGTFQRFRIQKQFPKSEKIISEIKQSAVTLFMFSGIAFSVYVLSGLGYLNRKIYFNLSEHGGWIYAIFSFILITVWHETWFYWFHRLMHHRKVYPIVHSVHHQSVNPSPLAAYNFHWLEAFLEAFYVVPFVCFVPIHFGFFLAHTIYAMVMNIWWHLGYEFFPGGWTSHPILKWINTSTHHNLHHQKFHGNYSLYFNVWDRIMGTNFPYYETYFEQVVNARDDEKNSPEVVKEELIDQAIG</sequence>
<evidence type="ECO:0000313" key="7">
    <source>
        <dbReference type="EMBL" id="EPG75320.1"/>
    </source>
</evidence>
<name>S3VFP8_9LEPT</name>
<comment type="subcellular location">
    <subcellularLocation>
        <location evidence="1">Membrane</location>
    </subcellularLocation>
</comment>
<feature type="transmembrane region" description="Helical" evidence="5">
    <location>
        <begin position="165"/>
        <end position="191"/>
    </location>
</feature>
<feature type="transmembrane region" description="Helical" evidence="5">
    <location>
        <begin position="103"/>
        <end position="125"/>
    </location>
</feature>
<dbReference type="InterPro" id="IPR006694">
    <property type="entry name" value="Fatty_acid_hydroxylase"/>
</dbReference>
<keyword evidence="2 5" id="KW-0812">Transmembrane</keyword>
<dbReference type="InterPro" id="IPR050307">
    <property type="entry name" value="Sterol_Desaturase_Related"/>
</dbReference>
<dbReference type="GO" id="GO:0016491">
    <property type="term" value="F:oxidoreductase activity"/>
    <property type="evidence" value="ECO:0007669"/>
    <property type="project" value="InterPro"/>
</dbReference>
<gene>
    <name evidence="7" type="ORF">LEP1GSC058_1998</name>
</gene>
<dbReference type="Proteomes" id="UP000014540">
    <property type="component" value="Unassembled WGS sequence"/>
</dbReference>
<dbReference type="RefSeq" id="WP_016548411.1">
    <property type="nucleotide sequence ID" value="NZ_AKWZ02000003.1"/>
</dbReference>
<dbReference type="GO" id="GO:0005506">
    <property type="term" value="F:iron ion binding"/>
    <property type="evidence" value="ECO:0007669"/>
    <property type="project" value="InterPro"/>
</dbReference>
<reference evidence="7" key="1">
    <citation type="submission" date="2013-04" db="EMBL/GenBank/DDBJ databases">
        <authorList>
            <person name="Harkins D.M."/>
            <person name="Durkin A.S."/>
            <person name="Selengut J.D."/>
            <person name="Sanka R."/>
            <person name="DePew J."/>
            <person name="Purushe J."/>
            <person name="Ahmed A."/>
            <person name="van der Linden H."/>
            <person name="Goris M.G.A."/>
            <person name="Hartskeerl R.A."/>
            <person name="Vinetz J.M."/>
            <person name="Sutton G.G."/>
            <person name="Nelson W.C."/>
            <person name="Fouts D.E."/>
        </authorList>
    </citation>
    <scope>NUCLEOTIDE SEQUENCE [LARGE SCALE GENOMIC DNA]</scope>
    <source>
        <strain evidence="7">BUT 6</strain>
    </source>
</reference>
<feature type="domain" description="Fatty acid hydroxylase" evidence="6">
    <location>
        <begin position="111"/>
        <end position="246"/>
    </location>
</feature>